<organism evidence="6 7">
    <name type="scientific">Clostridium algifaecis</name>
    <dbReference type="NCBI Taxonomy" id="1472040"/>
    <lineage>
        <taxon>Bacteria</taxon>
        <taxon>Bacillati</taxon>
        <taxon>Bacillota</taxon>
        <taxon>Clostridia</taxon>
        <taxon>Eubacteriales</taxon>
        <taxon>Clostridiaceae</taxon>
        <taxon>Clostridium</taxon>
    </lineage>
</organism>
<dbReference type="SUPFAM" id="SSF53850">
    <property type="entry name" value="Periplasmic binding protein-like II"/>
    <property type="match status" value="1"/>
</dbReference>
<evidence type="ECO:0000313" key="7">
    <source>
        <dbReference type="Proteomes" id="UP001519307"/>
    </source>
</evidence>
<accession>A0ABS4KRH5</accession>
<dbReference type="EMBL" id="JAGGLM010000006">
    <property type="protein sequence ID" value="MBP2032642.1"/>
    <property type="molecule type" value="Genomic_DNA"/>
</dbReference>
<evidence type="ECO:0000256" key="1">
    <source>
        <dbReference type="ARBA" id="ARBA00009437"/>
    </source>
</evidence>
<evidence type="ECO:0000259" key="5">
    <source>
        <dbReference type="PROSITE" id="PS50931"/>
    </source>
</evidence>
<dbReference type="InterPro" id="IPR050950">
    <property type="entry name" value="HTH-type_LysR_regulators"/>
</dbReference>
<comment type="caution">
    <text evidence="6">The sequence shown here is derived from an EMBL/GenBank/DDBJ whole genome shotgun (WGS) entry which is preliminary data.</text>
</comment>
<dbReference type="PROSITE" id="PS50931">
    <property type="entry name" value="HTH_LYSR"/>
    <property type="match status" value="1"/>
</dbReference>
<evidence type="ECO:0000256" key="3">
    <source>
        <dbReference type="ARBA" id="ARBA00023125"/>
    </source>
</evidence>
<evidence type="ECO:0000256" key="4">
    <source>
        <dbReference type="ARBA" id="ARBA00023163"/>
    </source>
</evidence>
<keyword evidence="2" id="KW-0805">Transcription regulation</keyword>
<dbReference type="RefSeq" id="WP_209701826.1">
    <property type="nucleotide sequence ID" value="NZ_JAGGLM010000006.1"/>
</dbReference>
<name>A0ABS4KRH5_9CLOT</name>
<comment type="similarity">
    <text evidence="1">Belongs to the LysR transcriptional regulatory family.</text>
</comment>
<dbReference type="InterPro" id="IPR005119">
    <property type="entry name" value="LysR_subst-bd"/>
</dbReference>
<dbReference type="InterPro" id="IPR036390">
    <property type="entry name" value="WH_DNA-bd_sf"/>
</dbReference>
<keyword evidence="7" id="KW-1185">Reference proteome</keyword>
<dbReference type="Gene3D" id="3.40.190.290">
    <property type="match status" value="1"/>
</dbReference>
<dbReference type="Pfam" id="PF03466">
    <property type="entry name" value="LysR_substrate"/>
    <property type="match status" value="1"/>
</dbReference>
<dbReference type="InterPro" id="IPR000847">
    <property type="entry name" value="LysR_HTH_N"/>
</dbReference>
<feature type="domain" description="HTH lysR-type" evidence="5">
    <location>
        <begin position="1"/>
        <end position="58"/>
    </location>
</feature>
<dbReference type="GO" id="GO:0003677">
    <property type="term" value="F:DNA binding"/>
    <property type="evidence" value="ECO:0007669"/>
    <property type="project" value="UniProtKB-KW"/>
</dbReference>
<keyword evidence="4" id="KW-0804">Transcription</keyword>
<dbReference type="CDD" id="cd05466">
    <property type="entry name" value="PBP2_LTTR_substrate"/>
    <property type="match status" value="1"/>
</dbReference>
<evidence type="ECO:0000313" key="6">
    <source>
        <dbReference type="EMBL" id="MBP2032642.1"/>
    </source>
</evidence>
<dbReference type="Proteomes" id="UP001519307">
    <property type="component" value="Unassembled WGS sequence"/>
</dbReference>
<evidence type="ECO:0000256" key="2">
    <source>
        <dbReference type="ARBA" id="ARBA00023015"/>
    </source>
</evidence>
<keyword evidence="3 6" id="KW-0238">DNA-binding</keyword>
<dbReference type="Pfam" id="PF00126">
    <property type="entry name" value="HTH_1"/>
    <property type="match status" value="1"/>
</dbReference>
<dbReference type="Gene3D" id="1.10.10.10">
    <property type="entry name" value="Winged helix-like DNA-binding domain superfamily/Winged helix DNA-binding domain"/>
    <property type="match status" value="1"/>
</dbReference>
<proteinExistence type="inferred from homology"/>
<dbReference type="InterPro" id="IPR036388">
    <property type="entry name" value="WH-like_DNA-bd_sf"/>
</dbReference>
<dbReference type="SUPFAM" id="SSF46785">
    <property type="entry name" value="Winged helix' DNA-binding domain"/>
    <property type="match status" value="1"/>
</dbReference>
<sequence>MDIRQLKYFLKIVEKGSITKAAAELHIAQPPLSQQLKSLEDELGIKLIERNTRKIQITDAGKILQYRSKQILELTKNTEKELKDLKHGSKGILSLGTVPSSGTTILLKKINQFHEKYPHINFKIKESNTFEILKLLTIGTIELGIVFTPFNSEAFESLMLESEPMVIAFRSGDYFNNNNYYKIGLNELINKPLIIDQKFKDMLIHSCQQSGFEPRILCENQDARAVLLWANSGIGIGIVPKSASQLIPSLNLQYIEIDDLILKTRPAVVWLRNRILSDISKNFLETFKCN</sequence>
<dbReference type="PANTHER" id="PTHR30419:SF28">
    <property type="entry name" value="HTH-TYPE TRANSCRIPTIONAL REGULATOR BSDA"/>
    <property type="match status" value="1"/>
</dbReference>
<gene>
    <name evidence="6" type="ORF">J2Z42_001316</name>
</gene>
<dbReference type="PRINTS" id="PR00039">
    <property type="entry name" value="HTHLYSR"/>
</dbReference>
<reference evidence="6 7" key="1">
    <citation type="submission" date="2021-03" db="EMBL/GenBank/DDBJ databases">
        <title>Genomic Encyclopedia of Type Strains, Phase IV (KMG-IV): sequencing the most valuable type-strain genomes for metagenomic binning, comparative biology and taxonomic classification.</title>
        <authorList>
            <person name="Goeker M."/>
        </authorList>
    </citation>
    <scope>NUCLEOTIDE SEQUENCE [LARGE SCALE GENOMIC DNA]</scope>
    <source>
        <strain evidence="6 7">DSM 28783</strain>
    </source>
</reference>
<protein>
    <submittedName>
        <fullName evidence="6">DNA-binding transcriptional LysR family regulator</fullName>
    </submittedName>
</protein>
<dbReference type="PANTHER" id="PTHR30419">
    <property type="entry name" value="HTH-TYPE TRANSCRIPTIONAL REGULATOR YBHD"/>
    <property type="match status" value="1"/>
</dbReference>